<dbReference type="AlphaFoldDB" id="A0AAV5LI51"/>
<organism evidence="2 3">
    <name type="scientific">Rubroshorea leprosula</name>
    <dbReference type="NCBI Taxonomy" id="152421"/>
    <lineage>
        <taxon>Eukaryota</taxon>
        <taxon>Viridiplantae</taxon>
        <taxon>Streptophyta</taxon>
        <taxon>Embryophyta</taxon>
        <taxon>Tracheophyta</taxon>
        <taxon>Spermatophyta</taxon>
        <taxon>Magnoliopsida</taxon>
        <taxon>eudicotyledons</taxon>
        <taxon>Gunneridae</taxon>
        <taxon>Pentapetalae</taxon>
        <taxon>rosids</taxon>
        <taxon>malvids</taxon>
        <taxon>Malvales</taxon>
        <taxon>Dipterocarpaceae</taxon>
        <taxon>Rubroshorea</taxon>
    </lineage>
</organism>
<evidence type="ECO:0000313" key="2">
    <source>
        <dbReference type="EMBL" id="GKV36809.1"/>
    </source>
</evidence>
<dbReference type="Gene3D" id="3.40.605.10">
    <property type="entry name" value="Aldehyde Dehydrogenase, Chain A, domain 1"/>
    <property type="match status" value="1"/>
</dbReference>
<protein>
    <recommendedName>
        <fullName evidence="1">Aldehyde dehydrogenase domain-containing protein</fullName>
    </recommendedName>
</protein>
<gene>
    <name evidence="2" type="ORF">SLEP1_g44901</name>
</gene>
<keyword evidence="3" id="KW-1185">Reference proteome</keyword>
<evidence type="ECO:0000259" key="1">
    <source>
        <dbReference type="Pfam" id="PF00171"/>
    </source>
</evidence>
<dbReference type="InterPro" id="IPR015590">
    <property type="entry name" value="Aldehyde_DH_dom"/>
</dbReference>
<accession>A0AAV5LI51</accession>
<dbReference type="PANTHER" id="PTHR11699">
    <property type="entry name" value="ALDEHYDE DEHYDROGENASE-RELATED"/>
    <property type="match status" value="1"/>
</dbReference>
<sequence length="163" mass="17993">MVLDGGSPLVLAMLPLRLISSFRCRLPRNVESDLLWIDLVAEVLGSPLSRKRKLSTHSHLGSPPFPIWELFAGAVCVCEFSWNFADHVLAFTGSTKTGDIFLKAAKNILKPVIVGIGGKSTFIICEDADVDKAAKVNHEALFFGLVHTYIYGCLVRIQFFNPF</sequence>
<reference evidence="2 3" key="1">
    <citation type="journal article" date="2021" name="Commun. Biol.">
        <title>The genome of Shorea leprosula (Dipterocarpaceae) highlights the ecological relevance of drought in aseasonal tropical rainforests.</title>
        <authorList>
            <person name="Ng K.K.S."/>
            <person name="Kobayashi M.J."/>
            <person name="Fawcett J.A."/>
            <person name="Hatakeyama M."/>
            <person name="Paape T."/>
            <person name="Ng C.H."/>
            <person name="Ang C.C."/>
            <person name="Tnah L.H."/>
            <person name="Lee C.T."/>
            <person name="Nishiyama T."/>
            <person name="Sese J."/>
            <person name="O'Brien M.J."/>
            <person name="Copetti D."/>
            <person name="Mohd Noor M.I."/>
            <person name="Ong R.C."/>
            <person name="Putra M."/>
            <person name="Sireger I.Z."/>
            <person name="Indrioko S."/>
            <person name="Kosugi Y."/>
            <person name="Izuno A."/>
            <person name="Isagi Y."/>
            <person name="Lee S.L."/>
            <person name="Shimizu K.K."/>
        </authorList>
    </citation>
    <scope>NUCLEOTIDE SEQUENCE [LARGE SCALE GENOMIC DNA]</scope>
    <source>
        <strain evidence="2">214</strain>
    </source>
</reference>
<dbReference type="InterPro" id="IPR016162">
    <property type="entry name" value="Ald_DH_N"/>
</dbReference>
<dbReference type="GO" id="GO:0016491">
    <property type="term" value="F:oxidoreductase activity"/>
    <property type="evidence" value="ECO:0007669"/>
    <property type="project" value="InterPro"/>
</dbReference>
<dbReference type="InterPro" id="IPR016161">
    <property type="entry name" value="Ald_DH/histidinol_DH"/>
</dbReference>
<dbReference type="EMBL" id="BPVZ01000118">
    <property type="protein sequence ID" value="GKV36809.1"/>
    <property type="molecule type" value="Genomic_DNA"/>
</dbReference>
<feature type="domain" description="Aldehyde dehydrogenase" evidence="1">
    <location>
        <begin position="88"/>
        <end position="143"/>
    </location>
</feature>
<evidence type="ECO:0000313" key="3">
    <source>
        <dbReference type="Proteomes" id="UP001054252"/>
    </source>
</evidence>
<proteinExistence type="predicted"/>
<comment type="caution">
    <text evidence="2">The sequence shown here is derived from an EMBL/GenBank/DDBJ whole genome shotgun (WGS) entry which is preliminary data.</text>
</comment>
<dbReference type="Pfam" id="PF00171">
    <property type="entry name" value="Aldedh"/>
    <property type="match status" value="1"/>
</dbReference>
<dbReference type="SUPFAM" id="SSF53720">
    <property type="entry name" value="ALDH-like"/>
    <property type="match status" value="1"/>
</dbReference>
<dbReference type="Proteomes" id="UP001054252">
    <property type="component" value="Unassembled WGS sequence"/>
</dbReference>
<name>A0AAV5LI51_9ROSI</name>